<sequence>MMAIFSYWKRISLQSRFYILLFHCMTGALILGYIALCASDGRLSLDTAKLRMTGTFIAILISALILISLLSNSVVQAMSDIYEGLNQINDHHDWNMRLKVYGNDEFSKLSDQLNYLFANMEQLDQKIKAKTIHLEEMNKQLREEMETRQQIEIQLEKKTEAQALLIERLETTQIQLAQAEKMASIGQLAAGVAHEINNPIGFISSNLNTLNDYTTKLVCALDEYKSNEEISKETKQNIIKKHDLVFICEDFPELVKESKDGLERVKVIVRDLKDFSHVDSGEWMPVDINKSIDHTINMAKNEIESKAKIILDYAELPKIEIIGSQFNQVILNLLTNAAQAIDSFGKILVRTRLHDNNIYVDVRDTGGGIPPENMTRIFDPFFTTKPVGKGTGLGLSLAFGLMKKMHGEISVKSEVNKGSCFTLRIPLNAMDLNKNDHE</sequence>
<evidence type="ECO:0000313" key="11">
    <source>
        <dbReference type="EMBL" id="MFC7420544.1"/>
    </source>
</evidence>
<keyword evidence="12" id="KW-1185">Reference proteome</keyword>
<dbReference type="PRINTS" id="PR00344">
    <property type="entry name" value="BCTRLSENSOR"/>
</dbReference>
<dbReference type="Pfam" id="PF02518">
    <property type="entry name" value="HATPase_c"/>
    <property type="match status" value="1"/>
</dbReference>
<feature type="transmembrane region" description="Helical" evidence="8">
    <location>
        <begin position="17"/>
        <end position="38"/>
    </location>
</feature>
<dbReference type="InterPro" id="IPR036890">
    <property type="entry name" value="HATPase_C_sf"/>
</dbReference>
<dbReference type="Gene3D" id="1.10.287.130">
    <property type="match status" value="1"/>
</dbReference>
<comment type="catalytic activity">
    <reaction evidence="1">
        <text>ATP + protein L-histidine = ADP + protein N-phospho-L-histidine.</text>
        <dbReference type="EC" id="2.7.13.3"/>
    </reaction>
</comment>
<keyword evidence="4" id="KW-0597">Phosphoprotein</keyword>
<dbReference type="InterPro" id="IPR036097">
    <property type="entry name" value="HisK_dim/P_sf"/>
</dbReference>
<keyword evidence="6" id="KW-0418">Kinase</keyword>
<dbReference type="Gene3D" id="3.30.565.10">
    <property type="entry name" value="Histidine kinase-like ATPase, C-terminal domain"/>
    <property type="match status" value="1"/>
</dbReference>
<dbReference type="PANTHER" id="PTHR43065:SF50">
    <property type="entry name" value="HISTIDINE KINASE"/>
    <property type="match status" value="1"/>
</dbReference>
<keyword evidence="11" id="KW-0067">ATP-binding</keyword>
<feature type="domain" description="Histidine kinase" evidence="9">
    <location>
        <begin position="191"/>
        <end position="429"/>
    </location>
</feature>
<dbReference type="InterPro" id="IPR003660">
    <property type="entry name" value="HAMP_dom"/>
</dbReference>
<dbReference type="SUPFAM" id="SSF47384">
    <property type="entry name" value="Homodimeric domain of signal transducing histidine kinase"/>
    <property type="match status" value="1"/>
</dbReference>
<dbReference type="PROSITE" id="PS50885">
    <property type="entry name" value="HAMP"/>
    <property type="match status" value="1"/>
</dbReference>
<dbReference type="InterPro" id="IPR003594">
    <property type="entry name" value="HATPase_dom"/>
</dbReference>
<dbReference type="RefSeq" id="WP_380188147.1">
    <property type="nucleotide sequence ID" value="NZ_JBHTBQ010000019.1"/>
</dbReference>
<evidence type="ECO:0000256" key="6">
    <source>
        <dbReference type="ARBA" id="ARBA00022777"/>
    </source>
</evidence>
<gene>
    <name evidence="11" type="ORF">ACFQNF_11745</name>
</gene>
<dbReference type="InterPro" id="IPR003661">
    <property type="entry name" value="HisK_dim/P_dom"/>
</dbReference>
<evidence type="ECO:0000256" key="2">
    <source>
        <dbReference type="ARBA" id="ARBA00004370"/>
    </source>
</evidence>
<comment type="subcellular location">
    <subcellularLocation>
        <location evidence="2">Membrane</location>
    </subcellularLocation>
</comment>
<dbReference type="Gene3D" id="6.10.340.10">
    <property type="match status" value="1"/>
</dbReference>
<evidence type="ECO:0000256" key="3">
    <source>
        <dbReference type="ARBA" id="ARBA00012438"/>
    </source>
</evidence>
<dbReference type="EMBL" id="JBHTBQ010000019">
    <property type="protein sequence ID" value="MFC7420544.1"/>
    <property type="molecule type" value="Genomic_DNA"/>
</dbReference>
<dbReference type="InterPro" id="IPR005467">
    <property type="entry name" value="His_kinase_dom"/>
</dbReference>
<keyword evidence="8" id="KW-0812">Transmembrane</keyword>
<dbReference type="GO" id="GO:0005524">
    <property type="term" value="F:ATP binding"/>
    <property type="evidence" value="ECO:0007669"/>
    <property type="project" value="UniProtKB-KW"/>
</dbReference>
<keyword evidence="5" id="KW-0808">Transferase</keyword>
<comment type="caution">
    <text evidence="11">The sequence shown here is derived from an EMBL/GenBank/DDBJ whole genome shotgun (WGS) entry which is preliminary data.</text>
</comment>
<organism evidence="11 12">
    <name type="scientific">Iodobacter arcticus</name>
    <dbReference type="NCBI Taxonomy" id="590593"/>
    <lineage>
        <taxon>Bacteria</taxon>
        <taxon>Pseudomonadati</taxon>
        <taxon>Pseudomonadota</taxon>
        <taxon>Betaproteobacteria</taxon>
        <taxon>Neisseriales</taxon>
        <taxon>Chitinibacteraceae</taxon>
        <taxon>Iodobacter</taxon>
    </lineage>
</organism>
<name>A0ABW2QYG8_9NEIS</name>
<feature type="coiled-coil region" evidence="7">
    <location>
        <begin position="120"/>
        <end position="161"/>
    </location>
</feature>
<accession>A0ABW2QYG8</accession>
<evidence type="ECO:0000256" key="4">
    <source>
        <dbReference type="ARBA" id="ARBA00022553"/>
    </source>
</evidence>
<dbReference type="CDD" id="cd00082">
    <property type="entry name" value="HisKA"/>
    <property type="match status" value="1"/>
</dbReference>
<keyword evidence="11" id="KW-0547">Nucleotide-binding</keyword>
<proteinExistence type="predicted"/>
<dbReference type="InterPro" id="IPR004358">
    <property type="entry name" value="Sig_transdc_His_kin-like_C"/>
</dbReference>
<dbReference type="PROSITE" id="PS50109">
    <property type="entry name" value="HIS_KIN"/>
    <property type="match status" value="1"/>
</dbReference>
<dbReference type="SMART" id="SM00387">
    <property type="entry name" value="HATPase_c"/>
    <property type="match status" value="1"/>
</dbReference>
<dbReference type="Proteomes" id="UP001596473">
    <property type="component" value="Unassembled WGS sequence"/>
</dbReference>
<dbReference type="SUPFAM" id="SSF55874">
    <property type="entry name" value="ATPase domain of HSP90 chaperone/DNA topoisomerase II/histidine kinase"/>
    <property type="match status" value="1"/>
</dbReference>
<evidence type="ECO:0000313" key="12">
    <source>
        <dbReference type="Proteomes" id="UP001596473"/>
    </source>
</evidence>
<dbReference type="PANTHER" id="PTHR43065">
    <property type="entry name" value="SENSOR HISTIDINE KINASE"/>
    <property type="match status" value="1"/>
</dbReference>
<dbReference type="EC" id="2.7.13.3" evidence="3"/>
<keyword evidence="8" id="KW-0472">Membrane</keyword>
<reference evidence="12" key="1">
    <citation type="journal article" date="2019" name="Int. J. Syst. Evol. Microbiol.">
        <title>The Global Catalogue of Microorganisms (GCM) 10K type strain sequencing project: providing services to taxonomists for standard genome sequencing and annotation.</title>
        <authorList>
            <consortium name="The Broad Institute Genomics Platform"/>
            <consortium name="The Broad Institute Genome Sequencing Center for Infectious Disease"/>
            <person name="Wu L."/>
            <person name="Ma J."/>
        </authorList>
    </citation>
    <scope>NUCLEOTIDE SEQUENCE [LARGE SCALE GENOMIC DNA]</scope>
    <source>
        <strain evidence="12">CCUG 62945</strain>
    </source>
</reference>
<evidence type="ECO:0000256" key="8">
    <source>
        <dbReference type="SAM" id="Phobius"/>
    </source>
</evidence>
<protein>
    <recommendedName>
        <fullName evidence="3">histidine kinase</fullName>
        <ecNumber evidence="3">2.7.13.3</ecNumber>
    </recommendedName>
</protein>
<evidence type="ECO:0000259" key="9">
    <source>
        <dbReference type="PROSITE" id="PS50109"/>
    </source>
</evidence>
<dbReference type="SMART" id="SM00388">
    <property type="entry name" value="HisKA"/>
    <property type="match status" value="1"/>
</dbReference>
<evidence type="ECO:0000256" key="5">
    <source>
        <dbReference type="ARBA" id="ARBA00022679"/>
    </source>
</evidence>
<evidence type="ECO:0000256" key="7">
    <source>
        <dbReference type="SAM" id="Coils"/>
    </source>
</evidence>
<feature type="domain" description="HAMP" evidence="10">
    <location>
        <begin position="72"/>
        <end position="125"/>
    </location>
</feature>
<evidence type="ECO:0000256" key="1">
    <source>
        <dbReference type="ARBA" id="ARBA00000085"/>
    </source>
</evidence>
<feature type="transmembrane region" description="Helical" evidence="8">
    <location>
        <begin position="50"/>
        <end position="70"/>
    </location>
</feature>
<evidence type="ECO:0000259" key="10">
    <source>
        <dbReference type="PROSITE" id="PS50885"/>
    </source>
</evidence>
<keyword evidence="8" id="KW-1133">Transmembrane helix</keyword>
<keyword evidence="7" id="KW-0175">Coiled coil</keyword>